<dbReference type="EMBL" id="CM055757">
    <property type="protein sequence ID" value="KAJ7988742.1"/>
    <property type="molecule type" value="Genomic_DNA"/>
</dbReference>
<organism evidence="1 2">
    <name type="scientific">Dallia pectoralis</name>
    <name type="common">Alaska blackfish</name>
    <dbReference type="NCBI Taxonomy" id="75939"/>
    <lineage>
        <taxon>Eukaryota</taxon>
        <taxon>Metazoa</taxon>
        <taxon>Chordata</taxon>
        <taxon>Craniata</taxon>
        <taxon>Vertebrata</taxon>
        <taxon>Euteleostomi</taxon>
        <taxon>Actinopterygii</taxon>
        <taxon>Neopterygii</taxon>
        <taxon>Teleostei</taxon>
        <taxon>Protacanthopterygii</taxon>
        <taxon>Esociformes</taxon>
        <taxon>Umbridae</taxon>
        <taxon>Dallia</taxon>
    </lineage>
</organism>
<sequence>MTWLMRQHAQQTSRITIASTSQPLELFYTAHFRSQARRFADLKVNHGYPHFNSSISSAVGKPNKDKHPTLQQSGTRSVADGVNRITQTRVQSIRWPLDCPFIEMKPPLTNGICHRKPTASSRFETAATRKKVNDIIRTVPGSRLSGWTLYGWAPESARSW</sequence>
<accession>A0ACC2FBT4</accession>
<evidence type="ECO:0000313" key="2">
    <source>
        <dbReference type="Proteomes" id="UP001157502"/>
    </source>
</evidence>
<name>A0ACC2FBT4_DALPE</name>
<gene>
    <name evidence="1" type="ORF">DPEC_G00312380</name>
</gene>
<comment type="caution">
    <text evidence="1">The sequence shown here is derived from an EMBL/GenBank/DDBJ whole genome shotgun (WGS) entry which is preliminary data.</text>
</comment>
<proteinExistence type="predicted"/>
<protein>
    <submittedName>
        <fullName evidence="1">Uncharacterized protein</fullName>
    </submittedName>
</protein>
<keyword evidence="2" id="KW-1185">Reference proteome</keyword>
<evidence type="ECO:0000313" key="1">
    <source>
        <dbReference type="EMBL" id="KAJ7988742.1"/>
    </source>
</evidence>
<reference evidence="1" key="1">
    <citation type="submission" date="2021-05" db="EMBL/GenBank/DDBJ databases">
        <authorList>
            <person name="Pan Q."/>
            <person name="Jouanno E."/>
            <person name="Zahm M."/>
            <person name="Klopp C."/>
            <person name="Cabau C."/>
            <person name="Louis A."/>
            <person name="Berthelot C."/>
            <person name="Parey E."/>
            <person name="Roest Crollius H."/>
            <person name="Montfort J."/>
            <person name="Robinson-Rechavi M."/>
            <person name="Bouchez O."/>
            <person name="Lampietro C."/>
            <person name="Lopez Roques C."/>
            <person name="Donnadieu C."/>
            <person name="Postlethwait J."/>
            <person name="Bobe J."/>
            <person name="Dillon D."/>
            <person name="Chandos A."/>
            <person name="von Hippel F."/>
            <person name="Guiguen Y."/>
        </authorList>
    </citation>
    <scope>NUCLEOTIDE SEQUENCE</scope>
    <source>
        <strain evidence="1">YG-Jan2019</strain>
    </source>
</reference>
<dbReference type="Proteomes" id="UP001157502">
    <property type="component" value="Chromosome 30"/>
</dbReference>